<gene>
    <name evidence="1" type="ORF">D7Z26_05725</name>
</gene>
<evidence type="ECO:0000313" key="1">
    <source>
        <dbReference type="EMBL" id="RKP56143.1"/>
    </source>
</evidence>
<dbReference type="EMBL" id="RBZM01000003">
    <property type="protein sequence ID" value="RKP56143.1"/>
    <property type="molecule type" value="Genomic_DNA"/>
</dbReference>
<proteinExistence type="predicted"/>
<protein>
    <submittedName>
        <fullName evidence="1">Uncharacterized protein</fullName>
    </submittedName>
</protein>
<evidence type="ECO:0000313" key="2">
    <source>
        <dbReference type="Proteomes" id="UP000282076"/>
    </source>
</evidence>
<dbReference type="OrthoDB" id="1683552at2"/>
<organism evidence="1 2">
    <name type="scientific">Cohnella endophytica</name>
    <dbReference type="NCBI Taxonomy" id="2419778"/>
    <lineage>
        <taxon>Bacteria</taxon>
        <taxon>Bacillati</taxon>
        <taxon>Bacillota</taxon>
        <taxon>Bacilli</taxon>
        <taxon>Bacillales</taxon>
        <taxon>Paenibacillaceae</taxon>
        <taxon>Cohnella</taxon>
    </lineage>
</organism>
<comment type="caution">
    <text evidence="1">The sequence shown here is derived from an EMBL/GenBank/DDBJ whole genome shotgun (WGS) entry which is preliminary data.</text>
</comment>
<accession>A0A494Y6E7</accession>
<reference evidence="1 2" key="1">
    <citation type="submission" date="2018-10" db="EMBL/GenBank/DDBJ databases">
        <title>Cohnella sp. M2MS4P-1, whole genome shotgun sequence.</title>
        <authorList>
            <person name="Tuo L."/>
        </authorList>
    </citation>
    <scope>NUCLEOTIDE SEQUENCE [LARGE SCALE GENOMIC DNA]</scope>
    <source>
        <strain evidence="1 2">M2MS4P-1</strain>
    </source>
</reference>
<dbReference type="Proteomes" id="UP000282076">
    <property type="component" value="Unassembled WGS sequence"/>
</dbReference>
<dbReference type="RefSeq" id="WP_120975110.1">
    <property type="nucleotide sequence ID" value="NZ_RBZM01000003.1"/>
</dbReference>
<keyword evidence="2" id="KW-1185">Reference proteome</keyword>
<dbReference type="AlphaFoldDB" id="A0A494Y6E7"/>
<sequence length="80" mass="8641">MICPICNALIPLKVSCPDCGSVAEDEGRWSDWSGPYSPYEAAGFVGQREAEVADDAICQHAVRCIRCGAPFTVEIAAWHV</sequence>
<name>A0A494Y6E7_9BACL</name>